<protein>
    <submittedName>
        <fullName evidence="1">Uncharacterized protein</fullName>
    </submittedName>
</protein>
<dbReference type="AlphaFoldDB" id="A0A8H5FCZ1"/>
<dbReference type="Proteomes" id="UP000559256">
    <property type="component" value="Unassembled WGS sequence"/>
</dbReference>
<reference evidence="1 2" key="1">
    <citation type="journal article" date="2020" name="ISME J.">
        <title>Uncovering the hidden diversity of litter-decomposition mechanisms in mushroom-forming fungi.</title>
        <authorList>
            <person name="Floudas D."/>
            <person name="Bentzer J."/>
            <person name="Ahren D."/>
            <person name="Johansson T."/>
            <person name="Persson P."/>
            <person name="Tunlid A."/>
        </authorList>
    </citation>
    <scope>NUCLEOTIDE SEQUENCE [LARGE SCALE GENOMIC DNA]</scope>
    <source>
        <strain evidence="1 2">CBS 291.85</strain>
    </source>
</reference>
<keyword evidence="2" id="KW-1185">Reference proteome</keyword>
<evidence type="ECO:0000313" key="2">
    <source>
        <dbReference type="Proteomes" id="UP000559256"/>
    </source>
</evidence>
<gene>
    <name evidence="1" type="ORF">D9758_014597</name>
</gene>
<dbReference type="EMBL" id="JAACJM010000316">
    <property type="protein sequence ID" value="KAF5332022.1"/>
    <property type="molecule type" value="Genomic_DNA"/>
</dbReference>
<accession>A0A8H5FCZ1</accession>
<dbReference type="OrthoDB" id="47785at2759"/>
<comment type="caution">
    <text evidence="1">The sequence shown here is derived from an EMBL/GenBank/DDBJ whole genome shotgun (WGS) entry which is preliminary data.</text>
</comment>
<evidence type="ECO:0000313" key="1">
    <source>
        <dbReference type="EMBL" id="KAF5332022.1"/>
    </source>
</evidence>
<name>A0A8H5FCZ1_9AGAR</name>
<sequence>MISMVSDVPYRSNAPAVPYAPGRYVQWKLKMFSNASLRKLPRNGCVFTRDEHSPLKILDWRHRLLFPGRSQTEVERLVLFERLPQKFRAGGTPRRS</sequence>
<proteinExistence type="predicted"/>
<organism evidence="1 2">
    <name type="scientific">Tetrapyrgos nigripes</name>
    <dbReference type="NCBI Taxonomy" id="182062"/>
    <lineage>
        <taxon>Eukaryota</taxon>
        <taxon>Fungi</taxon>
        <taxon>Dikarya</taxon>
        <taxon>Basidiomycota</taxon>
        <taxon>Agaricomycotina</taxon>
        <taxon>Agaricomycetes</taxon>
        <taxon>Agaricomycetidae</taxon>
        <taxon>Agaricales</taxon>
        <taxon>Marasmiineae</taxon>
        <taxon>Marasmiaceae</taxon>
        <taxon>Tetrapyrgos</taxon>
    </lineage>
</organism>